<keyword evidence="4" id="KW-1185">Reference proteome</keyword>
<dbReference type="STRING" id="535712.A4Z71_01440"/>
<proteinExistence type="inferred from homology"/>
<protein>
    <recommendedName>
        <fullName evidence="5">Short-chain dehydrogenase</fullName>
    </recommendedName>
</protein>
<reference evidence="3 4" key="1">
    <citation type="journal article" date="2016" name="Biochim. Biophys. Acta">
        <title>Photochemical characterization of actinorhodopsin and its functional existence in the natural host.</title>
        <authorList>
            <person name="Nakamura S."/>
            <person name="Kikukawa T."/>
            <person name="Tamogami J."/>
            <person name="Kamiya M."/>
            <person name="Aizawa T."/>
            <person name="Hahn M.W."/>
            <person name="Ihara K."/>
            <person name="Kamo N."/>
            <person name="Demura M."/>
        </authorList>
    </citation>
    <scope>NUCLEOTIDE SEQUENCE [LARGE SCALE GENOMIC DNA]</scope>
    <source>
        <strain evidence="3 4">MWH-Dar1</strain>
    </source>
</reference>
<gene>
    <name evidence="3" type="ORF">A4Z71_01440</name>
</gene>
<evidence type="ECO:0000313" key="3">
    <source>
        <dbReference type="EMBL" id="AOY55698.1"/>
    </source>
</evidence>
<dbReference type="GO" id="GO:0016491">
    <property type="term" value="F:oxidoreductase activity"/>
    <property type="evidence" value="ECO:0007669"/>
    <property type="project" value="UniProtKB-KW"/>
</dbReference>
<evidence type="ECO:0000256" key="2">
    <source>
        <dbReference type="ARBA" id="ARBA00023002"/>
    </source>
</evidence>
<dbReference type="InterPro" id="IPR036291">
    <property type="entry name" value="NAD(P)-bd_dom_sf"/>
</dbReference>
<name>A0A1D9DY06_9MICO</name>
<dbReference type="Pfam" id="PF00106">
    <property type="entry name" value="adh_short"/>
    <property type="match status" value="1"/>
</dbReference>
<dbReference type="KEGG" id="rpla:A4Z71_01440"/>
<dbReference type="EMBL" id="CP015208">
    <property type="protein sequence ID" value="AOY55698.1"/>
    <property type="molecule type" value="Genomic_DNA"/>
</dbReference>
<dbReference type="RefSeq" id="WP_084028372.1">
    <property type="nucleotide sequence ID" value="NZ_CP015208.1"/>
</dbReference>
<evidence type="ECO:0008006" key="5">
    <source>
        <dbReference type="Google" id="ProtNLM"/>
    </source>
</evidence>
<keyword evidence="2" id="KW-0560">Oxidoreductase</keyword>
<dbReference type="PANTHER" id="PTHR44169">
    <property type="entry name" value="NADPH-DEPENDENT 1-ACYLDIHYDROXYACETONE PHOSPHATE REDUCTASE"/>
    <property type="match status" value="1"/>
</dbReference>
<accession>A0A1D9DY06</accession>
<dbReference type="AlphaFoldDB" id="A0A1D9DY06"/>
<dbReference type="PANTHER" id="PTHR44169:SF6">
    <property type="entry name" value="NADPH-DEPENDENT 1-ACYLDIHYDROXYACETONE PHOSPHATE REDUCTASE"/>
    <property type="match status" value="1"/>
</dbReference>
<organism evidence="3 4">
    <name type="scientific">Candidatus Rhodoluna planktonica</name>
    <dbReference type="NCBI Taxonomy" id="535712"/>
    <lineage>
        <taxon>Bacteria</taxon>
        <taxon>Bacillati</taxon>
        <taxon>Actinomycetota</taxon>
        <taxon>Actinomycetes</taxon>
        <taxon>Micrococcales</taxon>
        <taxon>Microbacteriaceae</taxon>
        <taxon>Luna cluster</taxon>
        <taxon>Luna-1 subcluster</taxon>
        <taxon>Rhodoluna</taxon>
    </lineage>
</organism>
<evidence type="ECO:0000313" key="4">
    <source>
        <dbReference type="Proteomes" id="UP000243784"/>
    </source>
</evidence>
<dbReference type="Proteomes" id="UP000243784">
    <property type="component" value="Chromosome"/>
</dbReference>
<sequence>MKILVVGGSGVLGGELVRQLRAAGHEILATATTVESAANIPSEASLRLLLDLRSDESIEVLANYLNDSLEGLDGIINASGVVTFGELASSPTLDKVFKINALGPINFFQQMLPLLRRSATPEKKPFVAAISGVVAELPMPGMAIYSASKSALSSYLRAMAKQERKNGVRFIDLRPGHTETGLATRPVEGQAPPMPTGMTAQSVVSKIVAAIEGDQAELAASAFN</sequence>
<dbReference type="InterPro" id="IPR002347">
    <property type="entry name" value="SDR_fam"/>
</dbReference>
<dbReference type="OrthoDB" id="3784334at2"/>
<dbReference type="Gene3D" id="3.40.50.720">
    <property type="entry name" value="NAD(P)-binding Rossmann-like Domain"/>
    <property type="match status" value="1"/>
</dbReference>
<comment type="similarity">
    <text evidence="1">Belongs to the short-chain dehydrogenases/reductases (SDR) family.</text>
</comment>
<dbReference type="SUPFAM" id="SSF51735">
    <property type="entry name" value="NAD(P)-binding Rossmann-fold domains"/>
    <property type="match status" value="1"/>
</dbReference>
<dbReference type="PRINTS" id="PR00081">
    <property type="entry name" value="GDHRDH"/>
</dbReference>
<evidence type="ECO:0000256" key="1">
    <source>
        <dbReference type="ARBA" id="ARBA00006484"/>
    </source>
</evidence>